<evidence type="ECO:0000313" key="2">
    <source>
        <dbReference type="EMBL" id="KAK8482142.1"/>
    </source>
</evidence>
<name>A0ABR1ZP60_9ROSI</name>
<gene>
    <name evidence="2" type="ORF">V6N12_055190</name>
</gene>
<dbReference type="InterPro" id="IPR050148">
    <property type="entry name" value="Terpene_synthase-like"/>
</dbReference>
<dbReference type="InterPro" id="IPR036965">
    <property type="entry name" value="Terpene_synth_N_sf"/>
</dbReference>
<comment type="caution">
    <text evidence="2">The sequence shown here is derived from an EMBL/GenBank/DDBJ whole genome shotgun (WGS) entry which is preliminary data.</text>
</comment>
<proteinExistence type="predicted"/>
<dbReference type="PANTHER" id="PTHR31225:SF9">
    <property type="entry name" value="TERPENE SYNTHASE 10"/>
    <property type="match status" value="1"/>
</dbReference>
<dbReference type="PANTHER" id="PTHR31225">
    <property type="entry name" value="OS04G0344100 PROTEIN-RELATED"/>
    <property type="match status" value="1"/>
</dbReference>
<dbReference type="Gene3D" id="1.10.600.10">
    <property type="entry name" value="Farnesyl Diphosphate Synthase"/>
    <property type="match status" value="1"/>
</dbReference>
<keyword evidence="3" id="KW-1185">Reference proteome</keyword>
<dbReference type="Gene3D" id="1.50.10.130">
    <property type="entry name" value="Terpene synthase, N-terminal domain"/>
    <property type="match status" value="1"/>
</dbReference>
<dbReference type="InterPro" id="IPR008930">
    <property type="entry name" value="Terpenoid_cyclase/PrenylTrfase"/>
</dbReference>
<organism evidence="2 3">
    <name type="scientific">Hibiscus sabdariffa</name>
    <name type="common">roselle</name>
    <dbReference type="NCBI Taxonomy" id="183260"/>
    <lineage>
        <taxon>Eukaryota</taxon>
        <taxon>Viridiplantae</taxon>
        <taxon>Streptophyta</taxon>
        <taxon>Embryophyta</taxon>
        <taxon>Tracheophyta</taxon>
        <taxon>Spermatophyta</taxon>
        <taxon>Magnoliopsida</taxon>
        <taxon>eudicotyledons</taxon>
        <taxon>Gunneridae</taxon>
        <taxon>Pentapetalae</taxon>
        <taxon>rosids</taxon>
        <taxon>malvids</taxon>
        <taxon>Malvales</taxon>
        <taxon>Malvaceae</taxon>
        <taxon>Malvoideae</taxon>
        <taxon>Hibiscus</taxon>
    </lineage>
</organism>
<dbReference type="InterPro" id="IPR008949">
    <property type="entry name" value="Isoprenoid_synthase_dom_sf"/>
</dbReference>
<reference evidence="2 3" key="1">
    <citation type="journal article" date="2024" name="G3 (Bethesda)">
        <title>Genome assembly of Hibiscus sabdariffa L. provides insights into metabolisms of medicinal natural products.</title>
        <authorList>
            <person name="Kim T."/>
        </authorList>
    </citation>
    <scope>NUCLEOTIDE SEQUENCE [LARGE SCALE GENOMIC DNA]</scope>
    <source>
        <strain evidence="2">TK-2024</strain>
        <tissue evidence="2">Old leaves</tissue>
    </source>
</reference>
<sequence length="150" mass="17551">MFYIRAEAFSSFQDEMGNFNASLCENWKGRLRKLVEDALKLPLHWRVSRLEARWFIDLYEKRKGRNPMLLELAKLDFNIVHQNDLRYASMSRRAAKVCEGQVDGELFVDVGEEVECAIDGYSSFIFFHVSSINFLRYLWASTSEESISCM</sequence>
<protein>
    <submittedName>
        <fullName evidence="2">Uncharacterized protein</fullName>
    </submittedName>
</protein>
<evidence type="ECO:0000256" key="1">
    <source>
        <dbReference type="ARBA" id="ARBA00022842"/>
    </source>
</evidence>
<dbReference type="EMBL" id="JBBPBM010001763">
    <property type="protein sequence ID" value="KAK8482142.1"/>
    <property type="molecule type" value="Genomic_DNA"/>
</dbReference>
<keyword evidence="1" id="KW-0460">Magnesium</keyword>
<dbReference type="Proteomes" id="UP001472677">
    <property type="component" value="Unassembled WGS sequence"/>
</dbReference>
<dbReference type="SUPFAM" id="SSF48239">
    <property type="entry name" value="Terpenoid cyclases/Protein prenyltransferases"/>
    <property type="match status" value="1"/>
</dbReference>
<accession>A0ABR1ZP60</accession>
<evidence type="ECO:0000313" key="3">
    <source>
        <dbReference type="Proteomes" id="UP001472677"/>
    </source>
</evidence>